<dbReference type="InterPro" id="IPR000448">
    <property type="entry name" value="Rhabdo_ncapsid"/>
</dbReference>
<evidence type="ECO:0000313" key="14">
    <source>
        <dbReference type="EMBL" id="ASY03270.1"/>
    </source>
</evidence>
<feature type="domain" description="Rhabdovirus nucleocapsid" evidence="13">
    <location>
        <begin position="29"/>
        <end position="444"/>
    </location>
</feature>
<evidence type="ECO:0000256" key="7">
    <source>
        <dbReference type="ARBA" id="ARBA00022884"/>
    </source>
</evidence>
<keyword evidence="4" id="KW-1139">Helical capsid protein</keyword>
<dbReference type="InterPro" id="IPR023330">
    <property type="entry name" value="Rhabdovirus_ncapsid_N"/>
</dbReference>
<evidence type="ECO:0000256" key="4">
    <source>
        <dbReference type="ARBA" id="ARBA00022497"/>
    </source>
</evidence>
<dbReference type="InterPro" id="IPR035961">
    <property type="entry name" value="Rhabdovirus_nucleoprotein-like"/>
</dbReference>
<evidence type="ECO:0000256" key="2">
    <source>
        <dbReference type="ARBA" id="ARBA00004328"/>
    </source>
</evidence>
<keyword evidence="6" id="KW-0946">Virion</keyword>
<dbReference type="InterPro" id="IPR023331">
    <property type="entry name" value="Rhabdovirus_ncapsid_C"/>
</dbReference>
<reference evidence="14" key="1">
    <citation type="submission" date="2017-05" db="EMBL/GenBank/DDBJ databases">
        <title>Revealing the virome of Ixodes ricinus ticks from northern Europe.</title>
        <authorList>
            <person name="Pettersson J.H.-O."/>
            <person name="Shi M."/>
            <person name="Bohlin J."/>
            <person name="Eldholm V."/>
            <person name="Brynildsrud O.B."/>
            <person name="Paulsen K.M."/>
            <person name="Andreassen A."/>
            <person name="Holmes E.C."/>
        </authorList>
    </citation>
    <scope>NUCLEOTIDE SEQUENCE</scope>
    <source>
        <strain evidence="14">NOR/A2/Bronnoya/2014</strain>
    </source>
</reference>
<keyword evidence="9" id="KW-1035">Host cytoplasm</keyword>
<keyword evidence="7" id="KW-0694">RNA-binding</keyword>
<proteinExistence type="predicted"/>
<name>A0A286N613_9RHAB</name>
<evidence type="ECO:0000256" key="10">
    <source>
        <dbReference type="ARBA" id="ARBA00023274"/>
    </source>
</evidence>
<dbReference type="EMBL" id="MF141073">
    <property type="protein sequence ID" value="ASY03270.1"/>
    <property type="molecule type" value="Viral_cRNA"/>
</dbReference>
<dbReference type="GO" id="GO:0003723">
    <property type="term" value="F:RNA binding"/>
    <property type="evidence" value="ECO:0007669"/>
    <property type="project" value="UniProtKB-KW"/>
</dbReference>
<sequence length="464" mass="51905">MSNLEKLGKFAIEKEDGTIIEREYPKLAGVEEPEYPSDWFGTAPKKPPLTVIQYDGSMDDLIRVVDEAINSGTLDVDVAVHFMYQAGKKIKGRVSETWTSHGVTIAEKDAEICPWDLLEVTTTPGGAVPGKTSGTEPRNEDALLGIIVMLHRLIVVQERGTDAYKTEVQDKCATLLAQPPYNCKDTRLAGAGQTYHHWRASRPYLTMIAALDMFFTEFPLVKHSKLRMGTIPSRYKDCAIINTIHQLEVVADMTADKLFCWCFLDVLVRDIIRISRPGQELGNKRSYTPYMSDMGLSKRSPYSAGINASLHVWCHCVGTFLKSKGSPRARIPAEVSKVDIIRVAEILGFAKRSSTQLVMRIFEDHDAAVTYKTEREAAIPKTDEADHKDDEDEEEDIEASGASERSAIPKKLDPKAWFQLFSQRDYVSPPVVGKYLKGVVEAMQTPRKDSIGEMLMEHYKGLKG</sequence>
<dbReference type="GO" id="GO:0019029">
    <property type="term" value="C:helical viral capsid"/>
    <property type="evidence" value="ECO:0007669"/>
    <property type="project" value="UniProtKB-KW"/>
</dbReference>
<evidence type="ECO:0000256" key="9">
    <source>
        <dbReference type="ARBA" id="ARBA00023200"/>
    </source>
</evidence>
<evidence type="ECO:0000256" key="1">
    <source>
        <dbReference type="ARBA" id="ARBA00004192"/>
    </source>
</evidence>
<keyword evidence="5" id="KW-0167">Capsid protein</keyword>
<dbReference type="GO" id="GO:0019013">
    <property type="term" value="C:viral nucleocapsid"/>
    <property type="evidence" value="ECO:0007669"/>
    <property type="project" value="UniProtKB-KW"/>
</dbReference>
<feature type="compositionally biased region" description="Basic and acidic residues" evidence="12">
    <location>
        <begin position="374"/>
        <end position="388"/>
    </location>
</feature>
<protein>
    <recommendedName>
        <fullName evidence="3">Nucleoprotein</fullName>
    </recommendedName>
    <alternativeName>
        <fullName evidence="11">Nucleocapsid protein</fullName>
    </alternativeName>
</protein>
<evidence type="ECO:0000256" key="11">
    <source>
        <dbReference type="ARBA" id="ARBA00033344"/>
    </source>
</evidence>
<evidence type="ECO:0000259" key="13">
    <source>
        <dbReference type="Pfam" id="PF00945"/>
    </source>
</evidence>
<dbReference type="SUPFAM" id="SSF140809">
    <property type="entry name" value="Rhabdovirus nucleoprotein-like"/>
    <property type="match status" value="1"/>
</dbReference>
<keyword evidence="10" id="KW-0687">Ribonucleoprotein</keyword>
<dbReference type="Pfam" id="PF00945">
    <property type="entry name" value="Rhabdo_ncap"/>
    <property type="match status" value="1"/>
</dbReference>
<keyword evidence="8 14" id="KW-0543">Viral nucleoprotein</keyword>
<feature type="compositionally biased region" description="Acidic residues" evidence="12">
    <location>
        <begin position="389"/>
        <end position="398"/>
    </location>
</feature>
<evidence type="ECO:0000256" key="3">
    <source>
        <dbReference type="ARBA" id="ARBA00014389"/>
    </source>
</evidence>
<evidence type="ECO:0000256" key="8">
    <source>
        <dbReference type="ARBA" id="ARBA00023086"/>
    </source>
</evidence>
<comment type="subcellular location">
    <subcellularLocation>
        <location evidence="1">Host cytoplasm</location>
    </subcellularLocation>
    <subcellularLocation>
        <location evidence="2">Virion</location>
    </subcellularLocation>
</comment>
<evidence type="ECO:0000256" key="12">
    <source>
        <dbReference type="SAM" id="MobiDB-lite"/>
    </source>
</evidence>
<accession>A0A286N613</accession>
<feature type="region of interest" description="Disordered" evidence="12">
    <location>
        <begin position="374"/>
        <end position="405"/>
    </location>
</feature>
<dbReference type="GO" id="GO:1990904">
    <property type="term" value="C:ribonucleoprotein complex"/>
    <property type="evidence" value="ECO:0007669"/>
    <property type="project" value="UniProtKB-KW"/>
</dbReference>
<organism evidence="14">
    <name type="scientific">Norway mononegavirus 1</name>
    <dbReference type="NCBI Taxonomy" id="2034335"/>
    <lineage>
        <taxon>Viruses</taxon>
        <taxon>Riboviria</taxon>
        <taxon>Orthornavirae</taxon>
        <taxon>Negarnaviricota</taxon>
        <taxon>Haploviricotina</taxon>
        <taxon>Monjiviricetes</taxon>
        <taxon>Mononegavirales</taxon>
        <taxon>Rhabdoviridae</taxon>
        <taxon>Alpharhabdovirinae</taxon>
        <taxon>Alpharicinrhavirus</taxon>
        <taxon>Alpharicinrhavirus skanevik</taxon>
    </lineage>
</organism>
<dbReference type="GO" id="GO:0030430">
    <property type="term" value="C:host cell cytoplasm"/>
    <property type="evidence" value="ECO:0007669"/>
    <property type="project" value="UniProtKB-SubCell"/>
</dbReference>
<evidence type="ECO:0000256" key="6">
    <source>
        <dbReference type="ARBA" id="ARBA00022844"/>
    </source>
</evidence>
<dbReference type="Gene3D" id="1.10.3570.10">
    <property type="entry name" value="Rhabdovirus nucleocapsid protein like domain"/>
    <property type="match status" value="1"/>
</dbReference>
<evidence type="ECO:0000256" key="5">
    <source>
        <dbReference type="ARBA" id="ARBA00022561"/>
    </source>
</evidence>
<dbReference type="Gene3D" id="1.10.3610.10">
    <property type="entry name" value="Nucleoprotein"/>
    <property type="match status" value="1"/>
</dbReference>